<accession>A0ABQ3V0D6</accession>
<evidence type="ECO:0000256" key="3">
    <source>
        <dbReference type="ARBA" id="ARBA00023125"/>
    </source>
</evidence>
<dbReference type="InterPro" id="IPR036390">
    <property type="entry name" value="WH_DNA-bd_sf"/>
</dbReference>
<comment type="caution">
    <text evidence="6">The sequence shown here is derived from an EMBL/GenBank/DDBJ whole genome shotgun (WGS) entry which is preliminary data.</text>
</comment>
<dbReference type="SUPFAM" id="SSF46785">
    <property type="entry name" value="Winged helix' DNA-binding domain"/>
    <property type="match status" value="1"/>
</dbReference>
<dbReference type="PRINTS" id="PR00039">
    <property type="entry name" value="HTHLYSR"/>
</dbReference>
<name>A0ABQ3V0D6_9CHLR</name>
<organism evidence="6 7">
    <name type="scientific">Ktedonobacter robiniae</name>
    <dbReference type="NCBI Taxonomy" id="2778365"/>
    <lineage>
        <taxon>Bacteria</taxon>
        <taxon>Bacillati</taxon>
        <taxon>Chloroflexota</taxon>
        <taxon>Ktedonobacteria</taxon>
        <taxon>Ktedonobacterales</taxon>
        <taxon>Ktedonobacteraceae</taxon>
        <taxon>Ktedonobacter</taxon>
    </lineage>
</organism>
<dbReference type="PANTHER" id="PTHR30346">
    <property type="entry name" value="TRANSCRIPTIONAL DUAL REGULATOR HCAR-RELATED"/>
    <property type="match status" value="1"/>
</dbReference>
<keyword evidence="2" id="KW-0805">Transcription regulation</keyword>
<dbReference type="SUPFAM" id="SSF53850">
    <property type="entry name" value="Periplasmic binding protein-like II"/>
    <property type="match status" value="1"/>
</dbReference>
<evidence type="ECO:0000259" key="5">
    <source>
        <dbReference type="PROSITE" id="PS50931"/>
    </source>
</evidence>
<dbReference type="Pfam" id="PF03466">
    <property type="entry name" value="LysR_substrate"/>
    <property type="match status" value="1"/>
</dbReference>
<dbReference type="EMBL" id="BNJG01000003">
    <property type="protein sequence ID" value="GHO58359.1"/>
    <property type="molecule type" value="Genomic_DNA"/>
</dbReference>
<dbReference type="RefSeq" id="WP_201374665.1">
    <property type="nucleotide sequence ID" value="NZ_BNJG01000003.1"/>
</dbReference>
<evidence type="ECO:0000256" key="1">
    <source>
        <dbReference type="ARBA" id="ARBA00009437"/>
    </source>
</evidence>
<comment type="similarity">
    <text evidence="1">Belongs to the LysR transcriptional regulatory family.</text>
</comment>
<proteinExistence type="inferred from homology"/>
<evidence type="ECO:0000256" key="4">
    <source>
        <dbReference type="ARBA" id="ARBA00023163"/>
    </source>
</evidence>
<dbReference type="InterPro" id="IPR000847">
    <property type="entry name" value="LysR_HTH_N"/>
</dbReference>
<dbReference type="PANTHER" id="PTHR30346:SF28">
    <property type="entry name" value="HTH-TYPE TRANSCRIPTIONAL REGULATOR CYNR"/>
    <property type="match status" value="1"/>
</dbReference>
<dbReference type="InterPro" id="IPR005119">
    <property type="entry name" value="LysR_subst-bd"/>
</dbReference>
<reference evidence="6 7" key="1">
    <citation type="journal article" date="2021" name="Int. J. Syst. Evol. Microbiol.">
        <title>Reticulibacter mediterranei gen. nov., sp. nov., within the new family Reticulibacteraceae fam. nov., and Ktedonospora formicarum gen. nov., sp. nov., Ktedonobacter robiniae sp. nov., Dictyobacter formicarum sp. nov. and Dictyobacter arantiisoli sp. nov., belonging to the class Ktedonobacteria.</title>
        <authorList>
            <person name="Yabe S."/>
            <person name="Zheng Y."/>
            <person name="Wang C.M."/>
            <person name="Sakai Y."/>
            <person name="Abe K."/>
            <person name="Yokota A."/>
            <person name="Donadio S."/>
            <person name="Cavaletti L."/>
            <person name="Monciardini P."/>
        </authorList>
    </citation>
    <scope>NUCLEOTIDE SEQUENCE [LARGE SCALE GENOMIC DNA]</scope>
    <source>
        <strain evidence="6 7">SOSP1-30</strain>
    </source>
</reference>
<dbReference type="PROSITE" id="PS50931">
    <property type="entry name" value="HTH_LYSR"/>
    <property type="match status" value="1"/>
</dbReference>
<protein>
    <submittedName>
        <fullName evidence="6">LysR family transcriptional regulator</fullName>
    </submittedName>
</protein>
<dbReference type="Gene3D" id="3.40.190.290">
    <property type="match status" value="1"/>
</dbReference>
<sequence length="299" mass="33670">MELLQLKYFLTVARLEHMTGAAEELGITQPPLSQTIARLEEELGVPLFDRLGRKIRLNHFGRAYVQRVERIFEELEQGRRDLSDLADGRQGQVGLAMCAATHLLPDLLSAFRKDRPGVHFLLSGHRTNTVTSLVQQLARGTCDLCISSPPIHQPDITSVSLLTEDIWLAFPSSHPLARRSQLRLQEVAEEAFIIMQPGNGWRELTDSFCHQAGFRPRIVFESDDPSTIRGLIRAEQGIAFAPAISWQGLVDPAVVQMPISEPTCQRTIGLSWLTDRRLSMAVLQFRQFVMDYFARLSLA</sequence>
<gene>
    <name evidence="6" type="ORF">KSB_68340</name>
</gene>
<evidence type="ECO:0000313" key="6">
    <source>
        <dbReference type="EMBL" id="GHO58359.1"/>
    </source>
</evidence>
<evidence type="ECO:0000313" key="7">
    <source>
        <dbReference type="Proteomes" id="UP000654345"/>
    </source>
</evidence>
<keyword evidence="4" id="KW-0804">Transcription</keyword>
<dbReference type="Gene3D" id="1.10.10.10">
    <property type="entry name" value="Winged helix-like DNA-binding domain superfamily/Winged helix DNA-binding domain"/>
    <property type="match status" value="1"/>
</dbReference>
<evidence type="ECO:0000256" key="2">
    <source>
        <dbReference type="ARBA" id="ARBA00023015"/>
    </source>
</evidence>
<dbReference type="Pfam" id="PF00126">
    <property type="entry name" value="HTH_1"/>
    <property type="match status" value="1"/>
</dbReference>
<keyword evidence="3" id="KW-0238">DNA-binding</keyword>
<keyword evidence="7" id="KW-1185">Reference proteome</keyword>
<dbReference type="Proteomes" id="UP000654345">
    <property type="component" value="Unassembled WGS sequence"/>
</dbReference>
<dbReference type="InterPro" id="IPR036388">
    <property type="entry name" value="WH-like_DNA-bd_sf"/>
</dbReference>
<feature type="domain" description="HTH lysR-type" evidence="5">
    <location>
        <begin position="1"/>
        <end position="58"/>
    </location>
</feature>